<dbReference type="InterPro" id="IPR028996">
    <property type="entry name" value="GM2-AP"/>
</dbReference>
<organism evidence="4 6">
    <name type="scientific">Sinanodonta woodiana</name>
    <name type="common">Chinese pond mussel</name>
    <name type="synonym">Anodonta woodiana</name>
    <dbReference type="NCBI Taxonomy" id="1069815"/>
    <lineage>
        <taxon>Eukaryota</taxon>
        <taxon>Metazoa</taxon>
        <taxon>Spiralia</taxon>
        <taxon>Lophotrochozoa</taxon>
        <taxon>Mollusca</taxon>
        <taxon>Bivalvia</taxon>
        <taxon>Autobranchia</taxon>
        <taxon>Heteroconchia</taxon>
        <taxon>Palaeoheterodonta</taxon>
        <taxon>Unionida</taxon>
        <taxon>Unionoidea</taxon>
        <taxon>Unionidae</taxon>
        <taxon>Unioninae</taxon>
        <taxon>Sinanodonta</taxon>
    </lineage>
</organism>
<proteinExistence type="predicted"/>
<sequence length="189" mass="20741">MIPVVLALLFCHALGQLNLPAHFNWSDCGPADRKIRISSLHIDPVPVKLPGLMTVTLDGTIAGTLPADVTMDANVKKWTLGQWGNMPCIHNVGSCHYDNPCEFLKTFATNGCPHQLVENGLPCTCPFAPEKLHMTREIFNVSHIPDTYGRFVEGTYRYHLEIKQAGHVIGCLSADITMSSSTSFGFLFG</sequence>
<dbReference type="InterPro" id="IPR003172">
    <property type="entry name" value="ML_dom"/>
</dbReference>
<dbReference type="EMBL" id="JBJQND010000003">
    <property type="protein sequence ID" value="KAL3882960.1"/>
    <property type="molecule type" value="Genomic_DNA"/>
</dbReference>
<dbReference type="Proteomes" id="UP001634394">
    <property type="component" value="Unassembled WGS sequence"/>
</dbReference>
<evidence type="ECO:0000313" key="5">
    <source>
        <dbReference type="EMBL" id="KAL3882960.1"/>
    </source>
</evidence>
<dbReference type="Gene3D" id="2.70.220.10">
    <property type="entry name" value="Ganglioside GM2 activator"/>
    <property type="match status" value="1"/>
</dbReference>
<dbReference type="EMBL" id="JBJQND010000003">
    <property type="protein sequence ID" value="KAL3882939.1"/>
    <property type="molecule type" value="Genomic_DNA"/>
</dbReference>
<name>A0ABD3X9J8_SINWO</name>
<evidence type="ECO:0000256" key="1">
    <source>
        <dbReference type="ARBA" id="ARBA00022729"/>
    </source>
</evidence>
<comment type="caution">
    <text evidence="4">The sequence shown here is derived from an EMBL/GenBank/DDBJ whole genome shotgun (WGS) entry which is preliminary data.</text>
</comment>
<gene>
    <name evidence="4" type="ORF">ACJMK2_029241</name>
    <name evidence="5" type="ORF">ACJMK2_029261</name>
</gene>
<dbReference type="PANTHER" id="PTHR17357">
    <property type="entry name" value="GM2 GANGLIOSIDE ACTIVATOR PROTEIN"/>
    <property type="match status" value="1"/>
</dbReference>
<dbReference type="AlphaFoldDB" id="A0ABD3X9J8"/>
<dbReference type="PANTHER" id="PTHR17357:SF0">
    <property type="entry name" value="GANGLIOSIDE GM2 ACTIVATOR"/>
    <property type="match status" value="1"/>
</dbReference>
<feature type="domain" description="MD-2-related lipid-recognition" evidence="3">
    <location>
        <begin position="23"/>
        <end position="177"/>
    </location>
</feature>
<reference evidence="4 6" key="1">
    <citation type="submission" date="2024-11" db="EMBL/GenBank/DDBJ databases">
        <title>Chromosome-level genome assembly of the freshwater bivalve Anodonta woodiana.</title>
        <authorList>
            <person name="Chen X."/>
        </authorList>
    </citation>
    <scope>NUCLEOTIDE SEQUENCE [LARGE SCALE GENOMIC DNA]</scope>
    <source>
        <strain evidence="4">MN2024</strain>
        <tissue evidence="4">Gills</tissue>
    </source>
</reference>
<protein>
    <recommendedName>
        <fullName evidence="3">MD-2-related lipid-recognition domain-containing protein</fullName>
    </recommendedName>
</protein>
<keyword evidence="6" id="KW-1185">Reference proteome</keyword>
<feature type="chain" id="PRO_5044725263" description="MD-2-related lipid-recognition domain-containing protein" evidence="2">
    <location>
        <begin position="16"/>
        <end position="189"/>
    </location>
</feature>
<evidence type="ECO:0000259" key="3">
    <source>
        <dbReference type="Pfam" id="PF02221"/>
    </source>
</evidence>
<evidence type="ECO:0000313" key="6">
    <source>
        <dbReference type="Proteomes" id="UP001634394"/>
    </source>
</evidence>
<evidence type="ECO:0000313" key="4">
    <source>
        <dbReference type="EMBL" id="KAL3882939.1"/>
    </source>
</evidence>
<feature type="signal peptide" evidence="2">
    <location>
        <begin position="1"/>
        <end position="15"/>
    </location>
</feature>
<keyword evidence="1 2" id="KW-0732">Signal</keyword>
<dbReference type="InterPro" id="IPR036846">
    <property type="entry name" value="GM2-AP_sf"/>
</dbReference>
<dbReference type="SUPFAM" id="SSF63707">
    <property type="entry name" value="Ganglioside M2 (gm2) activator"/>
    <property type="match status" value="1"/>
</dbReference>
<dbReference type="Pfam" id="PF02221">
    <property type="entry name" value="E1_DerP2_DerF2"/>
    <property type="match status" value="1"/>
</dbReference>
<evidence type="ECO:0000256" key="2">
    <source>
        <dbReference type="SAM" id="SignalP"/>
    </source>
</evidence>
<accession>A0ABD3X9J8</accession>